<feature type="transmembrane region" description="Helical" evidence="1">
    <location>
        <begin position="118"/>
        <end position="135"/>
    </location>
</feature>
<feature type="transmembrane region" description="Helical" evidence="1">
    <location>
        <begin position="12"/>
        <end position="32"/>
    </location>
</feature>
<evidence type="ECO:0000313" key="3">
    <source>
        <dbReference type="Proteomes" id="UP000094527"/>
    </source>
</evidence>
<name>A0A1D2MTC4_ORCCI</name>
<keyword evidence="1" id="KW-0812">Transmembrane</keyword>
<dbReference type="AlphaFoldDB" id="A0A1D2MTC4"/>
<keyword evidence="1" id="KW-1133">Transmembrane helix</keyword>
<organism evidence="2 3">
    <name type="scientific">Orchesella cincta</name>
    <name type="common">Springtail</name>
    <name type="synonym">Podura cincta</name>
    <dbReference type="NCBI Taxonomy" id="48709"/>
    <lineage>
        <taxon>Eukaryota</taxon>
        <taxon>Metazoa</taxon>
        <taxon>Ecdysozoa</taxon>
        <taxon>Arthropoda</taxon>
        <taxon>Hexapoda</taxon>
        <taxon>Collembola</taxon>
        <taxon>Entomobryomorpha</taxon>
        <taxon>Entomobryoidea</taxon>
        <taxon>Orchesellidae</taxon>
        <taxon>Orchesellinae</taxon>
        <taxon>Orchesella</taxon>
    </lineage>
</organism>
<comment type="caution">
    <text evidence="2">The sequence shown here is derived from an EMBL/GenBank/DDBJ whole genome shotgun (WGS) entry which is preliminary data.</text>
</comment>
<evidence type="ECO:0000313" key="2">
    <source>
        <dbReference type="EMBL" id="ODM96350.1"/>
    </source>
</evidence>
<gene>
    <name evidence="2" type="ORF">Ocin01_10329</name>
</gene>
<evidence type="ECO:0000256" key="1">
    <source>
        <dbReference type="SAM" id="Phobius"/>
    </source>
</evidence>
<protein>
    <submittedName>
        <fullName evidence="2">Uncharacterized protein</fullName>
    </submittedName>
</protein>
<reference evidence="2 3" key="1">
    <citation type="journal article" date="2016" name="Genome Biol. Evol.">
        <title>Gene Family Evolution Reflects Adaptation to Soil Environmental Stressors in the Genome of the Collembolan Orchesella cincta.</title>
        <authorList>
            <person name="Faddeeva-Vakhrusheva A."/>
            <person name="Derks M.F."/>
            <person name="Anvar S.Y."/>
            <person name="Agamennone V."/>
            <person name="Suring W."/>
            <person name="Smit S."/>
            <person name="van Straalen N.M."/>
            <person name="Roelofs D."/>
        </authorList>
    </citation>
    <scope>NUCLEOTIDE SEQUENCE [LARGE SCALE GENOMIC DNA]</scope>
    <source>
        <tissue evidence="2">Mixed pool</tissue>
    </source>
</reference>
<feature type="transmembrane region" description="Helical" evidence="1">
    <location>
        <begin position="52"/>
        <end position="71"/>
    </location>
</feature>
<dbReference type="EMBL" id="LJIJ01000547">
    <property type="protein sequence ID" value="ODM96350.1"/>
    <property type="molecule type" value="Genomic_DNA"/>
</dbReference>
<dbReference type="Proteomes" id="UP000094527">
    <property type="component" value="Unassembled WGS sequence"/>
</dbReference>
<accession>A0A1D2MTC4</accession>
<keyword evidence="3" id="KW-1185">Reference proteome</keyword>
<sequence length="145" mass="16092">MACCCISLRIGALIASTGKVVFLLLAFISKLYKESASRVRLIQATRRSLRDSGIELTLHVINIIFGLLLVNGVRKERWCPINASFLYSTAIIILLYGATTLENRLGIKSSIDTTACEFLAFLLGIYFIYGGYCASEELKSGFMRH</sequence>
<feature type="transmembrane region" description="Helical" evidence="1">
    <location>
        <begin position="78"/>
        <end position="98"/>
    </location>
</feature>
<proteinExistence type="predicted"/>
<keyword evidence="1" id="KW-0472">Membrane</keyword>